<dbReference type="STRING" id="546364.SAMN04489730_0169"/>
<dbReference type="EMBL" id="FPJG01000002">
    <property type="protein sequence ID" value="SFW13534.1"/>
    <property type="molecule type" value="Genomic_DNA"/>
</dbReference>
<dbReference type="AlphaFoldDB" id="A0A1K1LV38"/>
<sequence>MNALRSIAPIPPASPPVMQAGSPEPRHLVVVGASGNVGTSAVAWMLDAVDAGSWRTDVPGPLPVPDVLVAGVPLQAMTRAKNALLLLSRLGIRPVLVVVDDGHGRPPADSNALLILLRPLAREVAQIPYVPAWRACTSPGGLTPPTGPALKAVNRLRAVFALAPVPSPKGARR</sequence>
<keyword evidence="2" id="KW-1185">Reference proteome</keyword>
<organism evidence="1 2">
    <name type="scientific">Amycolatopsis australiensis</name>
    <dbReference type="NCBI Taxonomy" id="546364"/>
    <lineage>
        <taxon>Bacteria</taxon>
        <taxon>Bacillati</taxon>
        <taxon>Actinomycetota</taxon>
        <taxon>Actinomycetes</taxon>
        <taxon>Pseudonocardiales</taxon>
        <taxon>Pseudonocardiaceae</taxon>
        <taxon>Amycolatopsis</taxon>
    </lineage>
</organism>
<dbReference type="Proteomes" id="UP000182740">
    <property type="component" value="Unassembled WGS sequence"/>
</dbReference>
<name>A0A1K1LV38_9PSEU</name>
<evidence type="ECO:0000313" key="2">
    <source>
        <dbReference type="Proteomes" id="UP000182740"/>
    </source>
</evidence>
<protein>
    <submittedName>
        <fullName evidence="1">Uncharacterized protein</fullName>
    </submittedName>
</protein>
<accession>A0A1K1LV38</accession>
<dbReference type="RefSeq" id="WP_143168440.1">
    <property type="nucleotide sequence ID" value="NZ_FPJG01000002.1"/>
</dbReference>
<reference evidence="2" key="1">
    <citation type="submission" date="2016-11" db="EMBL/GenBank/DDBJ databases">
        <authorList>
            <person name="Varghese N."/>
            <person name="Submissions S."/>
        </authorList>
    </citation>
    <scope>NUCLEOTIDE SEQUENCE [LARGE SCALE GENOMIC DNA]</scope>
    <source>
        <strain evidence="2">DSM 44671</strain>
    </source>
</reference>
<evidence type="ECO:0000313" key="1">
    <source>
        <dbReference type="EMBL" id="SFW13534.1"/>
    </source>
</evidence>
<proteinExistence type="predicted"/>
<gene>
    <name evidence="1" type="ORF">SAMN04489730_0169</name>
</gene>